<dbReference type="AlphaFoldDB" id="A0AAV4GR68"/>
<organism evidence="2 3">
    <name type="scientific">Elysia marginata</name>
    <dbReference type="NCBI Taxonomy" id="1093978"/>
    <lineage>
        <taxon>Eukaryota</taxon>
        <taxon>Metazoa</taxon>
        <taxon>Spiralia</taxon>
        <taxon>Lophotrochozoa</taxon>
        <taxon>Mollusca</taxon>
        <taxon>Gastropoda</taxon>
        <taxon>Heterobranchia</taxon>
        <taxon>Euthyneura</taxon>
        <taxon>Panpulmonata</taxon>
        <taxon>Sacoglossa</taxon>
        <taxon>Placobranchoidea</taxon>
        <taxon>Plakobranchidae</taxon>
        <taxon>Elysia</taxon>
    </lineage>
</organism>
<evidence type="ECO:0000313" key="3">
    <source>
        <dbReference type="Proteomes" id="UP000762676"/>
    </source>
</evidence>
<accession>A0AAV4GR68</accession>
<evidence type="ECO:0000256" key="1">
    <source>
        <dbReference type="SAM" id="MobiDB-lite"/>
    </source>
</evidence>
<protein>
    <submittedName>
        <fullName evidence="2">Uncharacterized protein</fullName>
    </submittedName>
</protein>
<sequence>MAYQASFTNSNISSSNSNDNLRLNYLYPCGDAENYGRKLYIFSSAPPSFTGPAHSDFSIRRPINQPSSGSDPCSQARELFSFS</sequence>
<feature type="region of interest" description="Disordered" evidence="1">
    <location>
        <begin position="53"/>
        <end position="75"/>
    </location>
</feature>
<name>A0AAV4GR68_9GAST</name>
<reference evidence="2 3" key="1">
    <citation type="journal article" date="2021" name="Elife">
        <title>Chloroplast acquisition without the gene transfer in kleptoplastic sea slugs, Plakobranchus ocellatus.</title>
        <authorList>
            <person name="Maeda T."/>
            <person name="Takahashi S."/>
            <person name="Yoshida T."/>
            <person name="Shimamura S."/>
            <person name="Takaki Y."/>
            <person name="Nagai Y."/>
            <person name="Toyoda A."/>
            <person name="Suzuki Y."/>
            <person name="Arimoto A."/>
            <person name="Ishii H."/>
            <person name="Satoh N."/>
            <person name="Nishiyama T."/>
            <person name="Hasebe M."/>
            <person name="Maruyama T."/>
            <person name="Minagawa J."/>
            <person name="Obokata J."/>
            <person name="Shigenobu S."/>
        </authorList>
    </citation>
    <scope>NUCLEOTIDE SEQUENCE [LARGE SCALE GENOMIC DNA]</scope>
</reference>
<evidence type="ECO:0000313" key="2">
    <source>
        <dbReference type="EMBL" id="GFR86840.1"/>
    </source>
</evidence>
<feature type="compositionally biased region" description="Polar residues" evidence="1">
    <location>
        <begin position="64"/>
        <end position="73"/>
    </location>
</feature>
<dbReference type="EMBL" id="BMAT01005063">
    <property type="protein sequence ID" value="GFR86840.1"/>
    <property type="molecule type" value="Genomic_DNA"/>
</dbReference>
<comment type="caution">
    <text evidence="2">The sequence shown here is derived from an EMBL/GenBank/DDBJ whole genome shotgun (WGS) entry which is preliminary data.</text>
</comment>
<proteinExistence type="predicted"/>
<dbReference type="Proteomes" id="UP000762676">
    <property type="component" value="Unassembled WGS sequence"/>
</dbReference>
<keyword evidence="3" id="KW-1185">Reference proteome</keyword>
<gene>
    <name evidence="2" type="ORF">ElyMa_002477200</name>
</gene>